<gene>
    <name evidence="8" type="ORF">G8E03_16000</name>
</gene>
<dbReference type="GO" id="GO:0016020">
    <property type="term" value="C:membrane"/>
    <property type="evidence" value="ECO:0007669"/>
    <property type="project" value="UniProtKB-SubCell"/>
</dbReference>
<evidence type="ECO:0000256" key="1">
    <source>
        <dbReference type="ARBA" id="ARBA00004141"/>
    </source>
</evidence>
<feature type="transmembrane region" description="Helical" evidence="6">
    <location>
        <begin position="269"/>
        <end position="287"/>
    </location>
</feature>
<keyword evidence="9" id="KW-1185">Reference proteome</keyword>
<dbReference type="Pfam" id="PF04932">
    <property type="entry name" value="Wzy_C"/>
    <property type="match status" value="1"/>
</dbReference>
<evidence type="ECO:0000256" key="5">
    <source>
        <dbReference type="SAM" id="MobiDB-lite"/>
    </source>
</evidence>
<keyword evidence="4 6" id="KW-0472">Membrane</keyword>
<feature type="domain" description="O-antigen ligase-related" evidence="7">
    <location>
        <begin position="254"/>
        <end position="392"/>
    </location>
</feature>
<dbReference type="InterPro" id="IPR007016">
    <property type="entry name" value="O-antigen_ligase-rel_domated"/>
</dbReference>
<dbReference type="AlphaFoldDB" id="A0A6G7VRC9"/>
<proteinExistence type="predicted"/>
<feature type="transmembrane region" description="Helical" evidence="6">
    <location>
        <begin position="444"/>
        <end position="461"/>
    </location>
</feature>
<keyword evidence="3 6" id="KW-1133">Transmembrane helix</keyword>
<feature type="transmembrane region" description="Helical" evidence="6">
    <location>
        <begin position="391"/>
        <end position="412"/>
    </location>
</feature>
<evidence type="ECO:0000256" key="3">
    <source>
        <dbReference type="ARBA" id="ARBA00022989"/>
    </source>
</evidence>
<geneLocation type="plasmid" evidence="8 9">
    <name>unnamed3</name>
</geneLocation>
<feature type="transmembrane region" description="Helical" evidence="6">
    <location>
        <begin position="419"/>
        <end position="438"/>
    </location>
</feature>
<feature type="transmembrane region" description="Helical" evidence="6">
    <location>
        <begin position="126"/>
        <end position="146"/>
    </location>
</feature>
<evidence type="ECO:0000259" key="7">
    <source>
        <dbReference type="Pfam" id="PF04932"/>
    </source>
</evidence>
<keyword evidence="2 6" id="KW-0812">Transmembrane</keyword>
<dbReference type="KEGG" id="mon:G8E03_16000"/>
<feature type="transmembrane region" description="Helical" evidence="6">
    <location>
        <begin position="44"/>
        <end position="66"/>
    </location>
</feature>
<evidence type="ECO:0000256" key="4">
    <source>
        <dbReference type="ARBA" id="ARBA00023136"/>
    </source>
</evidence>
<evidence type="ECO:0000256" key="6">
    <source>
        <dbReference type="SAM" id="Phobius"/>
    </source>
</evidence>
<dbReference type="GO" id="GO:0016874">
    <property type="term" value="F:ligase activity"/>
    <property type="evidence" value="ECO:0007669"/>
    <property type="project" value="UniProtKB-KW"/>
</dbReference>
<dbReference type="Proteomes" id="UP000500791">
    <property type="component" value="Plasmid unnamed3"/>
</dbReference>
<dbReference type="PANTHER" id="PTHR37422:SF13">
    <property type="entry name" value="LIPOPOLYSACCHARIDE BIOSYNTHESIS PROTEIN PA4999-RELATED"/>
    <property type="match status" value="1"/>
</dbReference>
<feature type="transmembrane region" description="Helical" evidence="6">
    <location>
        <begin position="296"/>
        <end position="315"/>
    </location>
</feature>
<keyword evidence="8" id="KW-0614">Plasmid</keyword>
<evidence type="ECO:0000313" key="8">
    <source>
        <dbReference type="EMBL" id="QIK42347.1"/>
    </source>
</evidence>
<dbReference type="PANTHER" id="PTHR37422">
    <property type="entry name" value="TEICHURONIC ACID BIOSYNTHESIS PROTEIN TUAE"/>
    <property type="match status" value="1"/>
</dbReference>
<name>A0A6G7VRC9_9RHOB</name>
<evidence type="ECO:0000256" key="2">
    <source>
        <dbReference type="ARBA" id="ARBA00022692"/>
    </source>
</evidence>
<dbReference type="EMBL" id="CP049814">
    <property type="protein sequence ID" value="QIK42347.1"/>
    <property type="molecule type" value="Genomic_DNA"/>
</dbReference>
<protein>
    <submittedName>
        <fullName evidence="8">O-antigen ligase family protein</fullName>
    </submittedName>
</protein>
<keyword evidence="8" id="KW-0436">Ligase</keyword>
<accession>A0A6G7VRC9</accession>
<feature type="region of interest" description="Disordered" evidence="5">
    <location>
        <begin position="469"/>
        <end position="495"/>
    </location>
</feature>
<feature type="transmembrane region" description="Helical" evidence="6">
    <location>
        <begin position="87"/>
        <end position="106"/>
    </location>
</feature>
<feature type="compositionally biased region" description="Basic and acidic residues" evidence="5">
    <location>
        <begin position="472"/>
        <end position="486"/>
    </location>
</feature>
<feature type="transmembrane region" description="Helical" evidence="6">
    <location>
        <begin position="21"/>
        <end position="38"/>
    </location>
</feature>
<reference evidence="8 9" key="1">
    <citation type="submission" date="2020-03" db="EMBL/GenBank/DDBJ databases">
        <title>Complete genome sequence of Monaibacterium sp. ALG8 with diverse plasmids.</title>
        <authorList>
            <person name="Sun C."/>
        </authorList>
    </citation>
    <scope>NUCLEOTIDE SEQUENCE [LARGE SCALE GENOMIC DNA]</scope>
    <source>
        <strain evidence="8 9">ALG8</strain>
        <plasmid evidence="8 9">unnamed3</plasmid>
    </source>
</reference>
<organism evidence="8 9">
    <name type="scientific">Pontivivens nitratireducens</name>
    <dbReference type="NCBI Taxonomy" id="2758038"/>
    <lineage>
        <taxon>Bacteria</taxon>
        <taxon>Pseudomonadati</taxon>
        <taxon>Pseudomonadota</taxon>
        <taxon>Alphaproteobacteria</taxon>
        <taxon>Rhodobacterales</taxon>
        <taxon>Paracoccaceae</taxon>
        <taxon>Pontivivens</taxon>
    </lineage>
</organism>
<feature type="transmembrane region" description="Helical" evidence="6">
    <location>
        <begin position="158"/>
        <end position="180"/>
    </location>
</feature>
<feature type="transmembrane region" description="Helical" evidence="6">
    <location>
        <begin position="243"/>
        <end position="263"/>
    </location>
</feature>
<feature type="transmembrane region" description="Helical" evidence="6">
    <location>
        <begin position="200"/>
        <end position="222"/>
    </location>
</feature>
<evidence type="ECO:0000313" key="9">
    <source>
        <dbReference type="Proteomes" id="UP000500791"/>
    </source>
</evidence>
<dbReference type="InterPro" id="IPR051533">
    <property type="entry name" value="WaaL-like"/>
</dbReference>
<comment type="subcellular location">
    <subcellularLocation>
        <location evidence="1">Membrane</location>
        <topology evidence="1">Multi-pass membrane protein</topology>
    </subcellularLocation>
</comment>
<dbReference type="RefSeq" id="WP_166194933.1">
    <property type="nucleotide sequence ID" value="NZ_CP049814.1"/>
</dbReference>
<sequence length="495" mass="52608">MSTQSTSTAGSRSREKSSAQTILMVAILIALALSPLPLGSNRPVFWALGALVAGLGGALYFGAFALRGERTRISARWLKPAIALGGLYLGWIVVQVLPLGLILGGFETLLPSGLVVETNTLSLTPGATTLAALRVAGYGMVFMLVLQIAGNRDRAKYVAQALVFIVAGWALYGLLALLQFGDTILLFEKWAYLGSATGPFVNRNSFATFLAMGLITGLGLAADRATRRGGVRSDSVTTRLTNAGTMHVYLLILTCLVLLATMLQTNSRMGVFAGLIGAGLTLTLILARRLGLGRGTILLVPLVLLAVGGGAAWLYGGVLFDRLGTVEENADVRLAVYRQVLDMISQRPLTGWGADSFEVVYRAFRAPPVSSEFSWARAHSTYLAHWSETGVLFGSIPLLLVGGAFVACLGAALRRESDIVLPAIGAGVIATGAIHSLVDFSLEMQANVWLFLALVALALGGNRTGAQITRSEAARKTDPQASEEKHVRKRRRRRS</sequence>